<comment type="caution">
    <text evidence="1">The sequence shown here is derived from an EMBL/GenBank/DDBJ whole genome shotgun (WGS) entry which is preliminary data.</text>
</comment>
<organism evidence="1 2">
    <name type="scientific">Brassica carinata</name>
    <name type="common">Ethiopian mustard</name>
    <name type="synonym">Abyssinian cabbage</name>
    <dbReference type="NCBI Taxonomy" id="52824"/>
    <lineage>
        <taxon>Eukaryota</taxon>
        <taxon>Viridiplantae</taxon>
        <taxon>Streptophyta</taxon>
        <taxon>Embryophyta</taxon>
        <taxon>Tracheophyta</taxon>
        <taxon>Spermatophyta</taxon>
        <taxon>Magnoliopsida</taxon>
        <taxon>eudicotyledons</taxon>
        <taxon>Gunneridae</taxon>
        <taxon>Pentapetalae</taxon>
        <taxon>rosids</taxon>
        <taxon>malvids</taxon>
        <taxon>Brassicales</taxon>
        <taxon>Brassicaceae</taxon>
        <taxon>Brassiceae</taxon>
        <taxon>Brassica</taxon>
    </lineage>
</organism>
<dbReference type="Proteomes" id="UP000886595">
    <property type="component" value="Unassembled WGS sequence"/>
</dbReference>
<dbReference type="AlphaFoldDB" id="A0A8X7VEK8"/>
<name>A0A8X7VEK8_BRACI</name>
<reference evidence="1 2" key="1">
    <citation type="submission" date="2020-02" db="EMBL/GenBank/DDBJ databases">
        <authorList>
            <person name="Ma Q."/>
            <person name="Huang Y."/>
            <person name="Song X."/>
            <person name="Pei D."/>
        </authorList>
    </citation>
    <scope>NUCLEOTIDE SEQUENCE [LARGE SCALE GENOMIC DNA]</scope>
    <source>
        <strain evidence="1">Sxm20200214</strain>
        <tissue evidence="1">Leaf</tissue>
    </source>
</reference>
<evidence type="ECO:0000313" key="2">
    <source>
        <dbReference type="Proteomes" id="UP000886595"/>
    </source>
</evidence>
<keyword evidence="2" id="KW-1185">Reference proteome</keyword>
<proteinExistence type="predicted"/>
<gene>
    <name evidence="1" type="ORF">Bca52824_021565</name>
</gene>
<protein>
    <submittedName>
        <fullName evidence="1">Uncharacterized protein</fullName>
    </submittedName>
</protein>
<accession>A0A8X7VEK8</accession>
<sequence length="67" mass="7475">MKNMKLKVGYGEQELLQRVAIEPKVAFEKGGSESRTEANSKGSETHEVAFIDELKDVLMEEESCKGD</sequence>
<dbReference type="EMBL" id="JAAMPC010000005">
    <property type="protein sequence ID" value="KAG2310008.1"/>
    <property type="molecule type" value="Genomic_DNA"/>
</dbReference>
<evidence type="ECO:0000313" key="1">
    <source>
        <dbReference type="EMBL" id="KAG2310008.1"/>
    </source>
</evidence>